<comment type="subcellular location">
    <subcellularLocation>
        <location evidence="9">Cytoplasm</location>
    </subcellularLocation>
</comment>
<keyword evidence="11" id="KW-1185">Reference proteome</keyword>
<proteinExistence type="inferred from homology"/>
<keyword evidence="4 9" id="KW-0540">Nuclease</keyword>
<keyword evidence="3 9" id="KW-0698">rRNA processing</keyword>
<dbReference type="PROSITE" id="PS01306">
    <property type="entry name" value="UPF0054"/>
    <property type="match status" value="1"/>
</dbReference>
<dbReference type="SUPFAM" id="SSF55486">
    <property type="entry name" value="Metalloproteases ('zincins'), catalytic domain"/>
    <property type="match status" value="1"/>
</dbReference>
<dbReference type="GO" id="GO:0008270">
    <property type="term" value="F:zinc ion binding"/>
    <property type="evidence" value="ECO:0007669"/>
    <property type="project" value="UniProtKB-UniRule"/>
</dbReference>
<dbReference type="EMBL" id="AP025523">
    <property type="protein sequence ID" value="BDE06356.1"/>
    <property type="molecule type" value="Genomic_DNA"/>
</dbReference>
<dbReference type="GO" id="GO:0006364">
    <property type="term" value="P:rRNA processing"/>
    <property type="evidence" value="ECO:0007669"/>
    <property type="project" value="UniProtKB-UniRule"/>
</dbReference>
<feature type="binding site" evidence="9">
    <location>
        <position position="128"/>
    </location>
    <ligand>
        <name>Zn(2+)</name>
        <dbReference type="ChEBI" id="CHEBI:29105"/>
        <note>catalytic</note>
    </ligand>
</feature>
<evidence type="ECO:0000313" key="11">
    <source>
        <dbReference type="Proteomes" id="UP001317532"/>
    </source>
</evidence>
<keyword evidence="2 9" id="KW-0690">Ribosome biogenesis</keyword>
<evidence type="ECO:0000256" key="7">
    <source>
        <dbReference type="ARBA" id="ARBA00022801"/>
    </source>
</evidence>
<comment type="cofactor">
    <cofactor evidence="9">
        <name>Zn(2+)</name>
        <dbReference type="ChEBI" id="CHEBI:29105"/>
    </cofactor>
    <text evidence="9">Binds 1 zinc ion.</text>
</comment>
<dbReference type="NCBIfam" id="TIGR00043">
    <property type="entry name" value="rRNA maturation RNase YbeY"/>
    <property type="match status" value="1"/>
</dbReference>
<name>A0AAN2C9T1_UNVUL</name>
<evidence type="ECO:0000256" key="9">
    <source>
        <dbReference type="HAMAP-Rule" id="MF_00009"/>
    </source>
</evidence>
<organism evidence="10 11">
    <name type="scientific">Vulcanimicrobium alpinum</name>
    <dbReference type="NCBI Taxonomy" id="3016050"/>
    <lineage>
        <taxon>Bacteria</taxon>
        <taxon>Bacillati</taxon>
        <taxon>Vulcanimicrobiota</taxon>
        <taxon>Vulcanimicrobiia</taxon>
        <taxon>Vulcanimicrobiales</taxon>
        <taxon>Vulcanimicrobiaceae</taxon>
        <taxon>Vulcanimicrobium</taxon>
    </lineage>
</organism>
<protein>
    <recommendedName>
        <fullName evidence="9">Endoribonuclease YbeY</fullName>
        <ecNumber evidence="9">3.1.-.-</ecNumber>
    </recommendedName>
</protein>
<sequence length="166" mass="18375">MIYLDNRTRGAGLDTRALTRDLEHLLAAIGERGTSVSLTFVRDPAMRALNAEHRGKDAPTDVLSFPMYPPESFDRSGVTRPAVKRAHGAERMLGDIVISVDTARRQAAEYDAPLAREMQRLLIHAVLHLAGHDHLDAGERAVMETEERRLADVIGMPWPYLEAAAP</sequence>
<evidence type="ECO:0000256" key="3">
    <source>
        <dbReference type="ARBA" id="ARBA00022552"/>
    </source>
</evidence>
<dbReference type="HAMAP" id="MF_00009">
    <property type="entry name" value="Endoribonucl_YbeY"/>
    <property type="match status" value="1"/>
</dbReference>
<dbReference type="InterPro" id="IPR023091">
    <property type="entry name" value="MetalPrtase_cat_dom_sf_prd"/>
</dbReference>
<dbReference type="PANTHER" id="PTHR46986">
    <property type="entry name" value="ENDORIBONUCLEASE YBEY, CHLOROPLASTIC"/>
    <property type="match status" value="1"/>
</dbReference>
<keyword evidence="9" id="KW-0963">Cytoplasm</keyword>
<dbReference type="Gene3D" id="3.40.390.30">
    <property type="entry name" value="Metalloproteases ('zincins'), catalytic domain"/>
    <property type="match status" value="1"/>
</dbReference>
<dbReference type="Pfam" id="PF02130">
    <property type="entry name" value="YbeY"/>
    <property type="match status" value="1"/>
</dbReference>
<evidence type="ECO:0000256" key="4">
    <source>
        <dbReference type="ARBA" id="ARBA00022722"/>
    </source>
</evidence>
<evidence type="ECO:0000256" key="1">
    <source>
        <dbReference type="ARBA" id="ARBA00010875"/>
    </source>
</evidence>
<feature type="binding site" evidence="9">
    <location>
        <position position="134"/>
    </location>
    <ligand>
        <name>Zn(2+)</name>
        <dbReference type="ChEBI" id="CHEBI:29105"/>
        <note>catalytic</note>
    </ligand>
</feature>
<dbReference type="GO" id="GO:0004521">
    <property type="term" value="F:RNA endonuclease activity"/>
    <property type="evidence" value="ECO:0007669"/>
    <property type="project" value="UniProtKB-UniRule"/>
</dbReference>
<dbReference type="Proteomes" id="UP001317532">
    <property type="component" value="Chromosome"/>
</dbReference>
<evidence type="ECO:0000313" key="10">
    <source>
        <dbReference type="EMBL" id="BDE06356.1"/>
    </source>
</evidence>
<dbReference type="AlphaFoldDB" id="A0AAN2C9T1"/>
<dbReference type="GO" id="GO:0004222">
    <property type="term" value="F:metalloendopeptidase activity"/>
    <property type="evidence" value="ECO:0007669"/>
    <property type="project" value="InterPro"/>
</dbReference>
<feature type="binding site" evidence="9">
    <location>
        <position position="124"/>
    </location>
    <ligand>
        <name>Zn(2+)</name>
        <dbReference type="ChEBI" id="CHEBI:29105"/>
        <note>catalytic</note>
    </ligand>
</feature>
<dbReference type="PANTHER" id="PTHR46986:SF1">
    <property type="entry name" value="ENDORIBONUCLEASE YBEY, CHLOROPLASTIC"/>
    <property type="match status" value="1"/>
</dbReference>
<dbReference type="InterPro" id="IPR002036">
    <property type="entry name" value="YbeY"/>
</dbReference>
<evidence type="ECO:0000256" key="6">
    <source>
        <dbReference type="ARBA" id="ARBA00022759"/>
    </source>
</evidence>
<dbReference type="GO" id="GO:0005737">
    <property type="term" value="C:cytoplasm"/>
    <property type="evidence" value="ECO:0007669"/>
    <property type="project" value="UniProtKB-SubCell"/>
</dbReference>
<dbReference type="EC" id="3.1.-.-" evidence="9"/>
<keyword evidence="8 9" id="KW-0862">Zinc</keyword>
<comment type="similarity">
    <text evidence="1 9">Belongs to the endoribonuclease YbeY family.</text>
</comment>
<dbReference type="KEGG" id="vab:WPS_16320"/>
<accession>A0AAN2C9T1</accession>
<gene>
    <name evidence="9 10" type="primary">ybeY</name>
    <name evidence="10" type="ORF">WPS_16320</name>
</gene>
<evidence type="ECO:0000256" key="2">
    <source>
        <dbReference type="ARBA" id="ARBA00022517"/>
    </source>
</evidence>
<dbReference type="InterPro" id="IPR020549">
    <property type="entry name" value="YbeY_CS"/>
</dbReference>
<comment type="function">
    <text evidence="9">Single strand-specific metallo-endoribonuclease involved in late-stage 70S ribosome quality control and in maturation of the 3' terminus of the 16S rRNA.</text>
</comment>
<keyword evidence="6 9" id="KW-0255">Endonuclease</keyword>
<keyword evidence="7 9" id="KW-0378">Hydrolase</keyword>
<reference evidence="10 11" key="1">
    <citation type="journal article" date="2022" name="ISME Commun">
        <title>Vulcanimicrobium alpinus gen. nov. sp. nov., the first cultivated representative of the candidate phylum 'Eremiobacterota', is a metabolically versatile aerobic anoxygenic phototroph.</title>
        <authorList>
            <person name="Yabe S."/>
            <person name="Muto K."/>
            <person name="Abe K."/>
            <person name="Yokota A."/>
            <person name="Staudigel H."/>
            <person name="Tebo B.M."/>
        </authorList>
    </citation>
    <scope>NUCLEOTIDE SEQUENCE [LARGE SCALE GENOMIC DNA]</scope>
    <source>
        <strain evidence="10 11">WC8-2</strain>
    </source>
</reference>
<evidence type="ECO:0000256" key="8">
    <source>
        <dbReference type="ARBA" id="ARBA00022833"/>
    </source>
</evidence>
<keyword evidence="5 9" id="KW-0479">Metal-binding</keyword>
<evidence type="ECO:0000256" key="5">
    <source>
        <dbReference type="ARBA" id="ARBA00022723"/>
    </source>
</evidence>
<dbReference type="RefSeq" id="WP_317997321.1">
    <property type="nucleotide sequence ID" value="NZ_AP025523.1"/>
</dbReference>